<name>A0A1B8ZBI3_9FLAO</name>
<accession>A0A1B8ZBI3</accession>
<proteinExistence type="predicted"/>
<dbReference type="PROSITE" id="PS51257">
    <property type="entry name" value="PROKAR_LIPOPROTEIN"/>
    <property type="match status" value="1"/>
</dbReference>
<evidence type="ECO:0000313" key="2">
    <source>
        <dbReference type="Proteomes" id="UP000092651"/>
    </source>
</evidence>
<dbReference type="Proteomes" id="UP000092651">
    <property type="component" value="Unassembled WGS sequence"/>
</dbReference>
<organism evidence="1 2">
    <name type="scientific">Chryseobacterium artocarpi</name>
    <dbReference type="NCBI Taxonomy" id="1414727"/>
    <lineage>
        <taxon>Bacteria</taxon>
        <taxon>Pseudomonadati</taxon>
        <taxon>Bacteroidota</taxon>
        <taxon>Flavobacteriia</taxon>
        <taxon>Flavobacteriales</taxon>
        <taxon>Weeksellaceae</taxon>
        <taxon>Chryseobacterium group</taxon>
        <taxon>Chryseobacterium</taxon>
    </lineage>
</organism>
<protein>
    <submittedName>
        <fullName evidence="1">Uncharacterized protein</fullName>
    </submittedName>
</protein>
<evidence type="ECO:0000313" key="1">
    <source>
        <dbReference type="EMBL" id="OCA68925.1"/>
    </source>
</evidence>
<dbReference type="OrthoDB" id="1263225at2"/>
<sequence>MKSIIYYIVIFGLIISCQTKKVKQDIDIIENIPFSKNNFYKYDNGYLRNNPQKLDSSRSYIYTIIEPSNENRKYPRKIYTLISVNRDKEASEYFYEKLKGKNLSFIEMNNKIVFRDFYRSYIGKEYHKSDINKPRNKEDLIKYLKSKNAKYKILSIGKSEKADVVKAKINNSFYEIVVDSTFCKSYLYYNEKDTIFNYSTVLFTFF</sequence>
<keyword evidence="2" id="KW-1185">Reference proteome</keyword>
<dbReference type="AlphaFoldDB" id="A0A1B8ZBI3"/>
<reference evidence="1 2" key="1">
    <citation type="submission" date="2016-07" db="EMBL/GenBank/DDBJ databases">
        <authorList>
            <person name="Jeong J.-J."/>
            <person name="Kim D.W."/>
            <person name="Sang M.K."/>
            <person name="Choi I.-G."/>
            <person name="Kim K.D."/>
        </authorList>
    </citation>
    <scope>NUCLEOTIDE SEQUENCE [LARGE SCALE GENOMIC DNA]</scope>
    <source>
        <strain evidence="1 2">UTM-3</strain>
    </source>
</reference>
<dbReference type="RefSeq" id="WP_065396025.1">
    <property type="nucleotide sequence ID" value="NZ_MAYH01000048.1"/>
</dbReference>
<comment type="caution">
    <text evidence="1">The sequence shown here is derived from an EMBL/GenBank/DDBJ whole genome shotgun (WGS) entry which is preliminary data.</text>
</comment>
<dbReference type="EMBL" id="MAYH01000048">
    <property type="protein sequence ID" value="OCA68925.1"/>
    <property type="molecule type" value="Genomic_DNA"/>
</dbReference>
<gene>
    <name evidence="1" type="ORF">BBI01_17050</name>
</gene>